<sequence>MCCAVLFSILSTTPFMPLPMQTISGFSPGPLPLA</sequence>
<dbReference type="AlphaFoldDB" id="J9GZR2"/>
<evidence type="ECO:0000313" key="1">
    <source>
        <dbReference type="EMBL" id="EJX06465.1"/>
    </source>
</evidence>
<gene>
    <name evidence="1" type="ORF">EVA_05428</name>
</gene>
<proteinExistence type="predicted"/>
<protein>
    <submittedName>
        <fullName evidence="1">Uncharacterized protein</fullName>
    </submittedName>
</protein>
<accession>J9GZR2</accession>
<name>J9GZR2_9ZZZZ</name>
<organism evidence="1">
    <name type="scientific">gut metagenome</name>
    <dbReference type="NCBI Taxonomy" id="749906"/>
    <lineage>
        <taxon>unclassified sequences</taxon>
        <taxon>metagenomes</taxon>
        <taxon>organismal metagenomes</taxon>
    </lineage>
</organism>
<dbReference type="EMBL" id="AMCI01001151">
    <property type="protein sequence ID" value="EJX06465.1"/>
    <property type="molecule type" value="Genomic_DNA"/>
</dbReference>
<reference evidence="1" key="1">
    <citation type="journal article" date="2012" name="PLoS ONE">
        <title>Gene sets for utilization of primary and secondary nutrition supplies in the distal gut of endangered iberian lynx.</title>
        <authorList>
            <person name="Alcaide M."/>
            <person name="Messina E."/>
            <person name="Richter M."/>
            <person name="Bargiela R."/>
            <person name="Peplies J."/>
            <person name="Huws S.A."/>
            <person name="Newbold C.J."/>
            <person name="Golyshin P.N."/>
            <person name="Simon M.A."/>
            <person name="Lopez G."/>
            <person name="Yakimov M.M."/>
            <person name="Ferrer M."/>
        </authorList>
    </citation>
    <scope>NUCLEOTIDE SEQUENCE</scope>
</reference>
<comment type="caution">
    <text evidence="1">The sequence shown here is derived from an EMBL/GenBank/DDBJ whole genome shotgun (WGS) entry which is preliminary data.</text>
</comment>